<evidence type="ECO:0000313" key="2">
    <source>
        <dbReference type="EMBL" id="RCV43449.1"/>
    </source>
</evidence>
<proteinExistence type="predicted"/>
<feature type="signal peptide" evidence="1">
    <location>
        <begin position="1"/>
        <end position="31"/>
    </location>
</feature>
<gene>
    <name evidence="2" type="ORF">SETIT_9G295000v2</name>
</gene>
<dbReference type="OrthoDB" id="677651at2759"/>
<evidence type="ECO:0000256" key="1">
    <source>
        <dbReference type="SAM" id="SignalP"/>
    </source>
</evidence>
<protein>
    <submittedName>
        <fullName evidence="2">Uncharacterized protein</fullName>
    </submittedName>
</protein>
<reference evidence="2" key="1">
    <citation type="journal article" date="2012" name="Nat. Biotechnol.">
        <title>Reference genome sequence of the model plant Setaria.</title>
        <authorList>
            <person name="Bennetzen J.L."/>
            <person name="Schmutz J."/>
            <person name="Wang H."/>
            <person name="Percifield R."/>
            <person name="Hawkins J."/>
            <person name="Pontaroli A.C."/>
            <person name="Estep M."/>
            <person name="Feng L."/>
            <person name="Vaughn J.N."/>
            <person name="Grimwood J."/>
            <person name="Jenkins J."/>
            <person name="Barry K."/>
            <person name="Lindquist E."/>
            <person name="Hellsten U."/>
            <person name="Deshpande S."/>
            <person name="Wang X."/>
            <person name="Wu X."/>
            <person name="Mitros T."/>
            <person name="Triplett J."/>
            <person name="Yang X."/>
            <person name="Ye C.Y."/>
            <person name="Mauro-Herrera M."/>
            <person name="Wang L."/>
            <person name="Li P."/>
            <person name="Sharma M."/>
            <person name="Sharma R."/>
            <person name="Ronald P.C."/>
            <person name="Panaud O."/>
            <person name="Kellogg E.A."/>
            <person name="Brutnell T.P."/>
            <person name="Doust A.N."/>
            <person name="Tuskan G.A."/>
            <person name="Rokhsar D."/>
            <person name="Devos K.M."/>
        </authorList>
    </citation>
    <scope>NUCLEOTIDE SEQUENCE [LARGE SCALE GENOMIC DNA]</scope>
    <source>
        <strain evidence="2">Yugu1</strain>
    </source>
</reference>
<sequence length="166" mass="18051">MAAVFHINGSCIAILICCRCIIWHMAPQWHCGDIIPCIIDCMQHCCCSMANGDCCINIASTGDPPMVNARCIMQDCMHGTMEPIPIIGENELTMVNGCCIMHDCMHGSIMPIPVISGKFCGHVAVVVATAERARSTTRAMRDAMVFEYYLAHNKNGGVSEINLVMG</sequence>
<organism evidence="2">
    <name type="scientific">Setaria italica</name>
    <name type="common">Foxtail millet</name>
    <name type="synonym">Panicum italicum</name>
    <dbReference type="NCBI Taxonomy" id="4555"/>
    <lineage>
        <taxon>Eukaryota</taxon>
        <taxon>Viridiplantae</taxon>
        <taxon>Streptophyta</taxon>
        <taxon>Embryophyta</taxon>
        <taxon>Tracheophyta</taxon>
        <taxon>Spermatophyta</taxon>
        <taxon>Magnoliopsida</taxon>
        <taxon>Liliopsida</taxon>
        <taxon>Poales</taxon>
        <taxon>Poaceae</taxon>
        <taxon>PACMAD clade</taxon>
        <taxon>Panicoideae</taxon>
        <taxon>Panicodae</taxon>
        <taxon>Paniceae</taxon>
        <taxon>Cenchrinae</taxon>
        <taxon>Setaria</taxon>
    </lineage>
</organism>
<feature type="chain" id="PRO_5016621912" evidence="1">
    <location>
        <begin position="32"/>
        <end position="166"/>
    </location>
</feature>
<reference evidence="2" key="2">
    <citation type="submission" date="2015-07" db="EMBL/GenBank/DDBJ databases">
        <authorList>
            <person name="Noorani M."/>
        </authorList>
    </citation>
    <scope>NUCLEOTIDE SEQUENCE</scope>
    <source>
        <strain evidence="2">Yugu1</strain>
    </source>
</reference>
<keyword evidence="1" id="KW-0732">Signal</keyword>
<accession>A0A368SLZ3</accession>
<name>A0A368SLZ3_SETIT</name>
<dbReference type="AlphaFoldDB" id="A0A368SLZ3"/>
<dbReference type="EMBL" id="CM003536">
    <property type="protein sequence ID" value="RCV43449.1"/>
    <property type="molecule type" value="Genomic_DNA"/>
</dbReference>